<dbReference type="Pfam" id="PF13041">
    <property type="entry name" value="PPR_2"/>
    <property type="match status" value="3"/>
</dbReference>
<feature type="repeat" description="PPR" evidence="2">
    <location>
        <begin position="94"/>
        <end position="128"/>
    </location>
</feature>
<dbReference type="Proteomes" id="UP000230069">
    <property type="component" value="Unassembled WGS sequence"/>
</dbReference>
<dbReference type="PROSITE" id="PS51375">
    <property type="entry name" value="PPR"/>
    <property type="match status" value="6"/>
</dbReference>
<gene>
    <name evidence="3" type="ORF">AQUCO_01500346v1</name>
</gene>
<dbReference type="EMBL" id="KZ305032">
    <property type="protein sequence ID" value="PIA46735.1"/>
    <property type="molecule type" value="Genomic_DNA"/>
</dbReference>
<feature type="repeat" description="PPR" evidence="2">
    <location>
        <begin position="500"/>
        <end position="534"/>
    </location>
</feature>
<feature type="repeat" description="PPR" evidence="2">
    <location>
        <begin position="601"/>
        <end position="635"/>
    </location>
</feature>
<dbReference type="AlphaFoldDB" id="A0A2G5DTA6"/>
<dbReference type="Gene3D" id="1.25.40.10">
    <property type="entry name" value="Tetratricopeptide repeat domain"/>
    <property type="match status" value="7"/>
</dbReference>
<dbReference type="PANTHER" id="PTHR47926">
    <property type="entry name" value="PENTATRICOPEPTIDE REPEAT-CONTAINING PROTEIN"/>
    <property type="match status" value="1"/>
</dbReference>
<dbReference type="OrthoDB" id="185373at2759"/>
<dbReference type="NCBIfam" id="TIGR00756">
    <property type="entry name" value="PPR"/>
    <property type="match status" value="5"/>
</dbReference>
<dbReference type="GO" id="GO:0009451">
    <property type="term" value="P:RNA modification"/>
    <property type="evidence" value="ECO:0007669"/>
    <property type="project" value="InterPro"/>
</dbReference>
<name>A0A2G5DTA6_AQUCA</name>
<dbReference type="GO" id="GO:0003723">
    <property type="term" value="F:RNA binding"/>
    <property type="evidence" value="ECO:0007669"/>
    <property type="project" value="InterPro"/>
</dbReference>
<dbReference type="FunFam" id="1.25.40.10:FF:000090">
    <property type="entry name" value="Pentatricopeptide repeat-containing protein, chloroplastic"/>
    <property type="match status" value="1"/>
</dbReference>
<dbReference type="InParanoid" id="A0A2G5DTA6"/>
<protein>
    <recommendedName>
        <fullName evidence="5">Pentacotripeptide-repeat region of PRORP domain-containing protein</fullName>
    </recommendedName>
</protein>
<evidence type="ECO:0000256" key="1">
    <source>
        <dbReference type="ARBA" id="ARBA00022737"/>
    </source>
</evidence>
<dbReference type="FunFam" id="1.25.40.10:FF:000227">
    <property type="entry name" value="Pentatricopeptide repeat-containing protein At3g13880"/>
    <property type="match status" value="1"/>
</dbReference>
<keyword evidence="4" id="KW-1185">Reference proteome</keyword>
<evidence type="ECO:0008006" key="5">
    <source>
        <dbReference type="Google" id="ProtNLM"/>
    </source>
</evidence>
<reference evidence="3 4" key="1">
    <citation type="submission" date="2017-09" db="EMBL/GenBank/DDBJ databases">
        <title>WGS assembly of Aquilegia coerulea Goldsmith.</title>
        <authorList>
            <person name="Hodges S."/>
            <person name="Kramer E."/>
            <person name="Nordborg M."/>
            <person name="Tomkins J."/>
            <person name="Borevitz J."/>
            <person name="Derieg N."/>
            <person name="Yan J."/>
            <person name="Mihaltcheva S."/>
            <person name="Hayes R.D."/>
            <person name="Rokhsar D."/>
        </authorList>
    </citation>
    <scope>NUCLEOTIDE SEQUENCE [LARGE SCALE GENOMIC DNA]</scope>
    <source>
        <strain evidence="4">cv. Goldsmith</strain>
    </source>
</reference>
<dbReference type="PANTHER" id="PTHR47926:SF342">
    <property type="entry name" value="TETRATRICOPEPTIDE-LIKE HELICAL DOMAIN-CONTAINING PROTEIN-RELATED"/>
    <property type="match status" value="1"/>
</dbReference>
<feature type="repeat" description="PPR" evidence="2">
    <location>
        <begin position="735"/>
        <end position="769"/>
    </location>
</feature>
<keyword evidence="1" id="KW-0677">Repeat</keyword>
<accession>A0A2G5DTA6</accession>
<evidence type="ECO:0000313" key="4">
    <source>
        <dbReference type="Proteomes" id="UP000230069"/>
    </source>
</evidence>
<dbReference type="Pfam" id="PF20431">
    <property type="entry name" value="E_motif"/>
    <property type="match status" value="1"/>
</dbReference>
<evidence type="ECO:0000256" key="2">
    <source>
        <dbReference type="PROSITE-ProRule" id="PRU00708"/>
    </source>
</evidence>
<feature type="repeat" description="PPR" evidence="2">
    <location>
        <begin position="295"/>
        <end position="329"/>
    </location>
</feature>
<organism evidence="3 4">
    <name type="scientific">Aquilegia coerulea</name>
    <name type="common">Rocky mountain columbine</name>
    <dbReference type="NCBI Taxonomy" id="218851"/>
    <lineage>
        <taxon>Eukaryota</taxon>
        <taxon>Viridiplantae</taxon>
        <taxon>Streptophyta</taxon>
        <taxon>Embryophyta</taxon>
        <taxon>Tracheophyta</taxon>
        <taxon>Spermatophyta</taxon>
        <taxon>Magnoliopsida</taxon>
        <taxon>Ranunculales</taxon>
        <taxon>Ranunculaceae</taxon>
        <taxon>Thalictroideae</taxon>
        <taxon>Aquilegia</taxon>
    </lineage>
</organism>
<dbReference type="SUPFAM" id="SSF48452">
    <property type="entry name" value="TPR-like"/>
    <property type="match status" value="1"/>
</dbReference>
<dbReference type="Pfam" id="PF01535">
    <property type="entry name" value="PPR"/>
    <property type="match status" value="6"/>
</dbReference>
<dbReference type="STRING" id="218851.A0A2G5DTA6"/>
<sequence length="818" mass="91902">MRLRSKSIIGLYHRFYHNTAKTEYITQLPDSISLLLQNHTKSKSIRNCKQIHAQLIVSNTISDIFITNTLLNLYTRCSELQQAHLLLNHAPVKNVVTWTAMISSYVHNGFHETSLQLFYEMLNSGEKPNQFTFSVTIRACTNLKFLQMGMQIHGLIIRFGYERDEYASSSLVDMYFKVGDSLEKACNIFDGLYNRDSVTWNVMISGFAQVGDYDKVLRLISDMQVIDGISPNDFTVTSLLKCCCCLLDVEQIHGLVLKSGTEVDVVVGSALVDLYGKCGNVDSSRKILDSMGGKDSFVWSSIISSYSRNGCGEEAVLLFRHMCRQGVKLDQHALSSSLKACVGIGGIKTGIQIHSQVIKNGYQRDCFVASVLLNLYADFHRMMEVDKVFRRISDKDIVSWNTMIMGYAQTEEDSALSCIELYRELHRTTVLKHDGTTLVAVLKSCRSESDLQIGLQIHAEIVKSSFCQETIVGNAVINMYSTCGSVEDAHEAFHAMVHRDDISWSSIIGCYERNGIELEALRLCKEMLAVGIHLSCYSLPSCITACSVLAAITLGKQFHSFVIKLSFETDVYVGSSVVDMYAKCGSMEDSIIAFNEQGNPNTVTFNALISGFGQHGKAEEAIERFEMMEKMNIMPNKITFIAVLSACGHVGLVEKSLHFFELMQHKYGIKPETEHYSCLVDVLGRAGRLEDAHTIMLRNEGDSAWRTLLSACRNYGNTVMGEKSARKVMEMNPNDHASYVLLSNLYSRVGRWEEARELRQKMAAFGIKKVPGSSWLINKDWVHEFTVGDFSHPEIENILMELNILYQQIKIVDSAHFC</sequence>
<evidence type="ECO:0000313" key="3">
    <source>
        <dbReference type="EMBL" id="PIA46735.1"/>
    </source>
</evidence>
<dbReference type="InterPro" id="IPR002885">
    <property type="entry name" value="PPR_rpt"/>
</dbReference>
<proteinExistence type="predicted"/>
<dbReference type="InterPro" id="IPR046848">
    <property type="entry name" value="E_motif"/>
</dbReference>
<dbReference type="FunFam" id="1.25.40.10:FF:000285">
    <property type="entry name" value="Pentatricopeptide repeat-containing protein, chloroplastic"/>
    <property type="match status" value="1"/>
</dbReference>
<dbReference type="InterPro" id="IPR011990">
    <property type="entry name" value="TPR-like_helical_dom_sf"/>
</dbReference>
<dbReference type="InterPro" id="IPR046960">
    <property type="entry name" value="PPR_At4g14850-like_plant"/>
</dbReference>
<feature type="repeat" description="PPR" evidence="2">
    <location>
        <begin position="196"/>
        <end position="231"/>
    </location>
</feature>